<gene>
    <name evidence="1" type="ORF">VAE063_940230</name>
</gene>
<protein>
    <submittedName>
        <fullName evidence="1">Uncharacterized protein</fullName>
    </submittedName>
</protein>
<evidence type="ECO:0000313" key="2">
    <source>
        <dbReference type="Proteomes" id="UP001152658"/>
    </source>
</evidence>
<sequence length="93" mass="10440">MILFTEDMLDIMLPIAKKYCSSVPVKLVYENIEYRIVAITSSSMDFESNGSLISVEVGGEIFLENQIVLEYVEKNGKANLTELAKKEILANSF</sequence>
<dbReference type="Proteomes" id="UP001152658">
    <property type="component" value="Unassembled WGS sequence"/>
</dbReference>
<comment type="caution">
    <text evidence="1">The sequence shown here is derived from an EMBL/GenBank/DDBJ whole genome shotgun (WGS) entry which is preliminary data.</text>
</comment>
<dbReference type="RefSeq" id="WP_168521932.1">
    <property type="nucleotide sequence ID" value="NZ_CALYLA010000019.1"/>
</dbReference>
<evidence type="ECO:0000313" key="1">
    <source>
        <dbReference type="EMBL" id="CAH8225263.1"/>
    </source>
</evidence>
<accession>A0ABM9FPL1</accession>
<reference evidence="1" key="1">
    <citation type="submission" date="2022-06" db="EMBL/GenBank/DDBJ databases">
        <authorList>
            <person name="Goudenege D."/>
            <person name="Le Roux F."/>
        </authorList>
    </citation>
    <scope>NUCLEOTIDE SEQUENCE</scope>
    <source>
        <strain evidence="1">12-063</strain>
    </source>
</reference>
<name>A0ABM9FPL1_9VIBR</name>
<keyword evidence="2" id="KW-1185">Reference proteome</keyword>
<proteinExistence type="predicted"/>
<organism evidence="1 2">
    <name type="scientific">Vibrio aestuarianus</name>
    <dbReference type="NCBI Taxonomy" id="28171"/>
    <lineage>
        <taxon>Bacteria</taxon>
        <taxon>Pseudomonadati</taxon>
        <taxon>Pseudomonadota</taxon>
        <taxon>Gammaproteobacteria</taxon>
        <taxon>Vibrionales</taxon>
        <taxon>Vibrionaceae</taxon>
        <taxon>Vibrio</taxon>
    </lineage>
</organism>
<dbReference type="EMBL" id="CALYLK010000135">
    <property type="protein sequence ID" value="CAH8225263.1"/>
    <property type="molecule type" value="Genomic_DNA"/>
</dbReference>